<dbReference type="RefSeq" id="WP_138080115.1">
    <property type="nucleotide sequence ID" value="NZ_VAJM01000010.1"/>
</dbReference>
<evidence type="ECO:0000313" key="1">
    <source>
        <dbReference type="EMBL" id="TLM90116.1"/>
    </source>
</evidence>
<accession>A0A5R8WM22</accession>
<keyword evidence="2" id="KW-1185">Reference proteome</keyword>
<sequence length="240" mass="27146">MAYIFPRNPAVSDAQGRPRDSLTFYLPAADSLYYYTDESNGRRDARPWPLNHLGGELYYFRAPVLANVPQPGRTWRALRDSGFDYTTLFTVRELPPGRVWLRIQQLDRHSRIGGPNAAPPPPPVMRDANGRVIRRDTSTTAEQRAYGAWIRQPPRLACDTTFSLTDTEWRQLRPLLIGALPSRSGVSADINDGFDGAVWLLEAQAPDQYRFWLHREANRTHGLAGWLLRQSSRVGGSTAK</sequence>
<proteinExistence type="predicted"/>
<organism evidence="1 2">
    <name type="scientific">Hymenobacter jeollabukensis</name>
    <dbReference type="NCBI Taxonomy" id="2025313"/>
    <lineage>
        <taxon>Bacteria</taxon>
        <taxon>Pseudomonadati</taxon>
        <taxon>Bacteroidota</taxon>
        <taxon>Cytophagia</taxon>
        <taxon>Cytophagales</taxon>
        <taxon>Hymenobacteraceae</taxon>
        <taxon>Hymenobacter</taxon>
    </lineage>
</organism>
<name>A0A5R8WM22_9BACT</name>
<dbReference type="EMBL" id="VAJM01000010">
    <property type="protein sequence ID" value="TLM90116.1"/>
    <property type="molecule type" value="Genomic_DNA"/>
</dbReference>
<reference evidence="1 2" key="1">
    <citation type="submission" date="2019-05" db="EMBL/GenBank/DDBJ databases">
        <title>Hymenobacter edaphi sp. nov., isolated from abandoned arsenic-contaminated farmland soil.</title>
        <authorList>
            <person name="Nie L."/>
        </authorList>
    </citation>
    <scope>NUCLEOTIDE SEQUENCE [LARGE SCALE GENOMIC DNA]</scope>
    <source>
        <strain evidence="1 2">1-3-3-8</strain>
    </source>
</reference>
<dbReference type="OrthoDB" id="185897at2"/>
<comment type="caution">
    <text evidence="1">The sequence shown here is derived from an EMBL/GenBank/DDBJ whole genome shotgun (WGS) entry which is preliminary data.</text>
</comment>
<protein>
    <submittedName>
        <fullName evidence="1">Uncharacterized protein</fullName>
    </submittedName>
</protein>
<evidence type="ECO:0000313" key="2">
    <source>
        <dbReference type="Proteomes" id="UP000305517"/>
    </source>
</evidence>
<gene>
    <name evidence="1" type="ORF">FDY95_19060</name>
</gene>
<dbReference type="AlphaFoldDB" id="A0A5R8WM22"/>
<dbReference type="Proteomes" id="UP000305517">
    <property type="component" value="Unassembled WGS sequence"/>
</dbReference>